<dbReference type="AlphaFoldDB" id="A0A561EMX2"/>
<proteinExistence type="predicted"/>
<sequence>MSSIRAAARYCVEVKTVSCPCGDCKPALLAKSLPLAEAAAELARAAYSLAALPTDTVSLATREGLPVATCSLGADVIEIGLLEAVRTSRAVITSL</sequence>
<dbReference type="Proteomes" id="UP000318416">
    <property type="component" value="Unassembled WGS sequence"/>
</dbReference>
<gene>
    <name evidence="1" type="ORF">FB465_1945</name>
</gene>
<name>A0A561EMX2_9ACTN</name>
<evidence type="ECO:0000313" key="2">
    <source>
        <dbReference type="Proteomes" id="UP000318416"/>
    </source>
</evidence>
<protein>
    <submittedName>
        <fullName evidence="1">Uncharacterized protein</fullName>
    </submittedName>
</protein>
<dbReference type="RefSeq" id="WP_145789425.1">
    <property type="nucleotide sequence ID" value="NZ_BAAABR010000054.1"/>
</dbReference>
<accession>A0A561EMX2</accession>
<organism evidence="1 2">
    <name type="scientific">Kitasatospora atroaurantiaca</name>
    <dbReference type="NCBI Taxonomy" id="285545"/>
    <lineage>
        <taxon>Bacteria</taxon>
        <taxon>Bacillati</taxon>
        <taxon>Actinomycetota</taxon>
        <taxon>Actinomycetes</taxon>
        <taxon>Kitasatosporales</taxon>
        <taxon>Streptomycetaceae</taxon>
        <taxon>Kitasatospora</taxon>
    </lineage>
</organism>
<comment type="caution">
    <text evidence="1">The sequence shown here is derived from an EMBL/GenBank/DDBJ whole genome shotgun (WGS) entry which is preliminary data.</text>
</comment>
<evidence type="ECO:0000313" key="1">
    <source>
        <dbReference type="EMBL" id="TWE16950.1"/>
    </source>
</evidence>
<keyword evidence="2" id="KW-1185">Reference proteome</keyword>
<dbReference type="EMBL" id="VIVR01000001">
    <property type="protein sequence ID" value="TWE16950.1"/>
    <property type="molecule type" value="Genomic_DNA"/>
</dbReference>
<reference evidence="1 2" key="1">
    <citation type="submission" date="2019-06" db="EMBL/GenBank/DDBJ databases">
        <title>Sequencing the genomes of 1000 actinobacteria strains.</title>
        <authorList>
            <person name="Klenk H.-P."/>
        </authorList>
    </citation>
    <scope>NUCLEOTIDE SEQUENCE [LARGE SCALE GENOMIC DNA]</scope>
    <source>
        <strain evidence="1 2">DSM 41649</strain>
    </source>
</reference>